<organism evidence="3 4">
    <name type="scientific">Pseudoalteromonas piratica</name>
    <dbReference type="NCBI Taxonomy" id="1348114"/>
    <lineage>
        <taxon>Bacteria</taxon>
        <taxon>Pseudomonadati</taxon>
        <taxon>Pseudomonadota</taxon>
        <taxon>Gammaproteobacteria</taxon>
        <taxon>Alteromonadales</taxon>
        <taxon>Pseudoalteromonadaceae</taxon>
        <taxon>Pseudoalteromonas</taxon>
    </lineage>
</organism>
<reference evidence="3 4" key="1">
    <citation type="submission" date="2014-11" db="EMBL/GenBank/DDBJ databases">
        <title>Complete Genome Sequence of Pseudoalteromonas sp. Strain OCN003 Isolated from Kaneohe Bay, Oahu, Hawaii.</title>
        <authorList>
            <person name="Beurmann S."/>
            <person name="Videau P."/>
            <person name="Ushijima B."/>
            <person name="Smith A.M."/>
            <person name="Aeby G.S."/>
            <person name="Callahan S.M."/>
            <person name="Belcaid M."/>
        </authorList>
    </citation>
    <scope>NUCLEOTIDE SEQUENCE [LARGE SCALE GENOMIC DNA]</scope>
    <source>
        <strain evidence="3 4">OCN003</strain>
    </source>
</reference>
<name>A0A0A7ELG3_9GAMM</name>
<dbReference type="InterPro" id="IPR001466">
    <property type="entry name" value="Beta-lactam-related"/>
</dbReference>
<dbReference type="Pfam" id="PF00144">
    <property type="entry name" value="Beta-lactamase"/>
    <property type="match status" value="1"/>
</dbReference>
<dbReference type="PANTHER" id="PTHR46825:SF9">
    <property type="entry name" value="BETA-LACTAMASE-RELATED DOMAIN-CONTAINING PROTEIN"/>
    <property type="match status" value="1"/>
</dbReference>
<dbReference type="PANTHER" id="PTHR46825">
    <property type="entry name" value="D-ALANYL-D-ALANINE-CARBOXYPEPTIDASE/ENDOPEPTIDASE AMPH"/>
    <property type="match status" value="1"/>
</dbReference>
<dbReference type="InterPro" id="IPR012338">
    <property type="entry name" value="Beta-lactam/transpept-like"/>
</dbReference>
<dbReference type="InterPro" id="IPR050491">
    <property type="entry name" value="AmpC-like"/>
</dbReference>
<keyword evidence="4" id="KW-1185">Reference proteome</keyword>
<sequence>MKNKTLTALLLSGLVTSALVHAASPNNTKFDTVFAEIKTQNPGCSVGVIKNGKLIHQAGYGLANMELNVPLDGTHVHRIASVSKQFTGFAVLLLADEGKIDLNQDIRTYLPELRDYKVPVTINAMLGHYSGMGDYDFVNTEFDKDTLKLKSSMAGDFRLGNEDYLTIQEFFDYVKTVPLRNQPNERFSYSNYAYFLLSMLVERVSGESLREYSDKRIFKPLGMTNTFFSDEPTEIVKNRADGYSKDKEGNYFTNMTNLFWVGDGGLHTTVEDMAKWDTYFYNPTLGKKPKQLLSQFMRPNNPAITAEGKYYANGQFITEKDGVKIIYHSGGWLGTITNYERIPEKQYSSIVFCNDTSLDIAKLVTELRKQVL</sequence>
<dbReference type="Gene3D" id="3.40.710.10">
    <property type="entry name" value="DD-peptidase/beta-lactamase superfamily"/>
    <property type="match status" value="1"/>
</dbReference>
<gene>
    <name evidence="3" type="ORF">OM33_20850</name>
</gene>
<protein>
    <submittedName>
        <fullName evidence="3">Penicillin-binding protein</fullName>
    </submittedName>
</protein>
<dbReference type="HOGENOM" id="CLU_020027_0_5_6"/>
<proteinExistence type="predicted"/>
<keyword evidence="1" id="KW-0732">Signal</keyword>
<evidence type="ECO:0000259" key="2">
    <source>
        <dbReference type="Pfam" id="PF00144"/>
    </source>
</evidence>
<dbReference type="eggNOG" id="COG1680">
    <property type="taxonomic scope" value="Bacteria"/>
</dbReference>
<evidence type="ECO:0000256" key="1">
    <source>
        <dbReference type="SAM" id="SignalP"/>
    </source>
</evidence>
<dbReference type="KEGG" id="pseo:OM33_20850"/>
<dbReference type="AlphaFoldDB" id="A0A0A7ELG3"/>
<dbReference type="EMBL" id="CP009889">
    <property type="protein sequence ID" value="AIY67474.1"/>
    <property type="molecule type" value="Genomic_DNA"/>
</dbReference>
<feature type="chain" id="PRO_5002028078" evidence="1">
    <location>
        <begin position="23"/>
        <end position="372"/>
    </location>
</feature>
<feature type="signal peptide" evidence="1">
    <location>
        <begin position="1"/>
        <end position="22"/>
    </location>
</feature>
<evidence type="ECO:0000313" key="3">
    <source>
        <dbReference type="EMBL" id="AIY67474.1"/>
    </source>
</evidence>
<dbReference type="SUPFAM" id="SSF56601">
    <property type="entry name" value="beta-lactamase/transpeptidase-like"/>
    <property type="match status" value="1"/>
</dbReference>
<accession>A0A0A7ELG3</accession>
<dbReference type="OrthoDB" id="5638366at2"/>
<dbReference type="Proteomes" id="UP000030341">
    <property type="component" value="Chromosome 2"/>
</dbReference>
<dbReference type="RefSeq" id="WP_040136496.1">
    <property type="nucleotide sequence ID" value="NZ_CP009889.1"/>
</dbReference>
<evidence type="ECO:0000313" key="4">
    <source>
        <dbReference type="Proteomes" id="UP000030341"/>
    </source>
</evidence>
<feature type="domain" description="Beta-lactamase-related" evidence="2">
    <location>
        <begin position="31"/>
        <end position="357"/>
    </location>
</feature>